<accession>A0AAV1EYR8</accession>
<dbReference type="GO" id="GO:0001913">
    <property type="term" value="P:T cell mediated cytotoxicity"/>
    <property type="evidence" value="ECO:0007669"/>
    <property type="project" value="TreeGrafter"/>
</dbReference>
<dbReference type="InterPro" id="IPR020864">
    <property type="entry name" value="MACPF"/>
</dbReference>
<dbReference type="PANTHER" id="PTHR46096">
    <property type="entry name" value="PERFORIN-1"/>
    <property type="match status" value="1"/>
</dbReference>
<dbReference type="PROSITE" id="PS50004">
    <property type="entry name" value="C2"/>
    <property type="match status" value="1"/>
</dbReference>
<dbReference type="InterPro" id="IPR052784">
    <property type="entry name" value="Perforin-1_pore-forming"/>
</dbReference>
<dbReference type="InterPro" id="IPR000008">
    <property type="entry name" value="C2_dom"/>
</dbReference>
<dbReference type="PANTHER" id="PTHR46096:SF1">
    <property type="entry name" value="PERFORIN 1.5"/>
    <property type="match status" value="1"/>
</dbReference>
<dbReference type="InterPro" id="IPR035892">
    <property type="entry name" value="C2_domain_sf"/>
</dbReference>
<dbReference type="GO" id="GO:0022829">
    <property type="term" value="F:wide pore channel activity"/>
    <property type="evidence" value="ECO:0007669"/>
    <property type="project" value="TreeGrafter"/>
</dbReference>
<dbReference type="Pfam" id="PF00168">
    <property type="entry name" value="C2"/>
    <property type="match status" value="1"/>
</dbReference>
<feature type="signal peptide" evidence="1">
    <location>
        <begin position="1"/>
        <end position="17"/>
    </location>
</feature>
<evidence type="ECO:0000259" key="2">
    <source>
        <dbReference type="PROSITE" id="PS50004"/>
    </source>
</evidence>
<feature type="domain" description="C2" evidence="2">
    <location>
        <begin position="372"/>
        <end position="487"/>
    </location>
</feature>
<gene>
    <name evidence="4" type="ORF">XNOV1_A035577</name>
</gene>
<feature type="chain" id="PRO_5043381972" evidence="1">
    <location>
        <begin position="18"/>
        <end position="514"/>
    </location>
</feature>
<dbReference type="SMART" id="SM00457">
    <property type="entry name" value="MACPF"/>
    <property type="match status" value="1"/>
</dbReference>
<evidence type="ECO:0000313" key="4">
    <source>
        <dbReference type="EMBL" id="CAJ1054051.1"/>
    </source>
</evidence>
<dbReference type="Pfam" id="PF01823">
    <property type="entry name" value="MACPF"/>
    <property type="match status" value="1"/>
</dbReference>
<dbReference type="GO" id="GO:0001771">
    <property type="term" value="P:immunological synapse formation"/>
    <property type="evidence" value="ECO:0007669"/>
    <property type="project" value="TreeGrafter"/>
</dbReference>
<sequence length="514" mass="56665">MLFLSILLLSVLRSSSSLSPVLSSQIGTHCHCVHAPFVPGYDLIGQGFDVVTLQSKGSHLIDVKTYMSSDGNCTLTANPLQGNQLQKLPLSVVDWRSMTSCSKSLYNTMHTSVSDLVKSHADLESNDWTMGLEVMKYRSGVFAGKLSNVSKFAAAKSEKDPSAFSTHMVTCIHYRLGVSDSPPLSPEFLKSLEKLPLIYNPGTRDELIEFIRTHGTHYIRQVDLGGRVKRVTAAHTCVSRLNGLSSWETHLCLSGGINVGLGVSKGGVLQKICDKVLQNQNDFASTNTSVHEHYTEVVGGKGWTGEFSLTHNDSLGYRKWRETLKDHPGVVRYSLRPLYTLLPEGAQRNGLKGATENYLAMNGIRAEPESPECGSSHPNLDNNCCPLKASRGTLVVTIVRAWNLYGDIWGTTDGYVKIQYGSYSGRTSVISSNDPRWNARFSIGKVDTQSDLKIEVWDDDWIYDDLLGSCAKSLKKGTHTYSCPTLRGDVEVQYTLTCDQYLTGDKCNLYKPSP</sequence>
<evidence type="ECO:0000313" key="5">
    <source>
        <dbReference type="Proteomes" id="UP001178508"/>
    </source>
</evidence>
<dbReference type="AlphaFoldDB" id="A0AAV1EYR8"/>
<reference evidence="4" key="1">
    <citation type="submission" date="2023-08" db="EMBL/GenBank/DDBJ databases">
        <authorList>
            <person name="Alioto T."/>
            <person name="Alioto T."/>
            <person name="Gomez Garrido J."/>
        </authorList>
    </citation>
    <scope>NUCLEOTIDE SEQUENCE</scope>
</reference>
<evidence type="ECO:0000256" key="1">
    <source>
        <dbReference type="SAM" id="SignalP"/>
    </source>
</evidence>
<dbReference type="SMART" id="SM00239">
    <property type="entry name" value="C2"/>
    <property type="match status" value="1"/>
</dbReference>
<keyword evidence="5" id="KW-1185">Reference proteome</keyword>
<dbReference type="GO" id="GO:0051607">
    <property type="term" value="P:defense response to virus"/>
    <property type="evidence" value="ECO:0007669"/>
    <property type="project" value="TreeGrafter"/>
</dbReference>
<dbReference type="SUPFAM" id="SSF49562">
    <property type="entry name" value="C2 domain (Calcium/lipid-binding domain, CaLB)"/>
    <property type="match status" value="1"/>
</dbReference>
<dbReference type="PROSITE" id="PS51412">
    <property type="entry name" value="MACPF_2"/>
    <property type="match status" value="1"/>
</dbReference>
<protein>
    <submittedName>
        <fullName evidence="4">Perforin-1-like</fullName>
    </submittedName>
</protein>
<dbReference type="Proteomes" id="UP001178508">
    <property type="component" value="Chromosome 3"/>
</dbReference>
<proteinExistence type="predicted"/>
<name>A0AAV1EYR8_XYRNO</name>
<dbReference type="Gene3D" id="2.60.40.150">
    <property type="entry name" value="C2 domain"/>
    <property type="match status" value="1"/>
</dbReference>
<organism evidence="4 5">
    <name type="scientific">Xyrichtys novacula</name>
    <name type="common">Pearly razorfish</name>
    <name type="synonym">Hemipteronotus novacula</name>
    <dbReference type="NCBI Taxonomy" id="13765"/>
    <lineage>
        <taxon>Eukaryota</taxon>
        <taxon>Metazoa</taxon>
        <taxon>Chordata</taxon>
        <taxon>Craniata</taxon>
        <taxon>Vertebrata</taxon>
        <taxon>Euteleostomi</taxon>
        <taxon>Actinopterygii</taxon>
        <taxon>Neopterygii</taxon>
        <taxon>Teleostei</taxon>
        <taxon>Neoteleostei</taxon>
        <taxon>Acanthomorphata</taxon>
        <taxon>Eupercaria</taxon>
        <taxon>Labriformes</taxon>
        <taxon>Labridae</taxon>
        <taxon>Xyrichtys</taxon>
    </lineage>
</organism>
<keyword evidence="1" id="KW-0732">Signal</keyword>
<dbReference type="GO" id="GO:0016020">
    <property type="term" value="C:membrane"/>
    <property type="evidence" value="ECO:0007669"/>
    <property type="project" value="TreeGrafter"/>
</dbReference>
<feature type="domain" description="MACPF" evidence="3">
    <location>
        <begin position="26"/>
        <end position="373"/>
    </location>
</feature>
<evidence type="ECO:0000259" key="3">
    <source>
        <dbReference type="PROSITE" id="PS51412"/>
    </source>
</evidence>
<dbReference type="EMBL" id="OY660866">
    <property type="protein sequence ID" value="CAJ1054051.1"/>
    <property type="molecule type" value="Genomic_DNA"/>
</dbReference>